<keyword evidence="1" id="KW-1133">Transmembrane helix</keyword>
<comment type="caution">
    <text evidence="3">The sequence shown here is derived from an EMBL/GenBank/DDBJ whole genome shotgun (WGS) entry which is preliminary data.</text>
</comment>
<feature type="domain" description="VanZ-like" evidence="2">
    <location>
        <begin position="22"/>
        <end position="148"/>
    </location>
</feature>
<sequence length="174" mass="20260">MVYCSLYSTFYWCKSGKKGALYIVSIYRLLLRSLPFTYMLLIWLQSSYFNPEELASISSQINVPFILIIGILLELLHFIQFGILYALFIIFFLTFQELKPKHELVAAVLAILYSVIDEIHQFYIPYRSMSGIDLLKNVVGVGLLWMIIHKSYFKRSRSKIGHFLKNITIVLKSS</sequence>
<proteinExistence type="predicted"/>
<dbReference type="NCBIfam" id="NF037970">
    <property type="entry name" value="vanZ_1"/>
    <property type="match status" value="1"/>
</dbReference>
<dbReference type="Proteomes" id="UP000626844">
    <property type="component" value="Unassembled WGS sequence"/>
</dbReference>
<dbReference type="InterPro" id="IPR006976">
    <property type="entry name" value="VanZ-like"/>
</dbReference>
<gene>
    <name evidence="3" type="ORF">IC621_01270</name>
</gene>
<evidence type="ECO:0000256" key="1">
    <source>
        <dbReference type="SAM" id="Phobius"/>
    </source>
</evidence>
<reference evidence="3" key="1">
    <citation type="submission" date="2020-09" db="EMBL/GenBank/DDBJ databases">
        <title>A novel bacterium of genus Bacillus, isolated from South China Sea.</title>
        <authorList>
            <person name="Huang H."/>
            <person name="Mo K."/>
            <person name="Hu Y."/>
        </authorList>
    </citation>
    <scope>NUCLEOTIDE SEQUENCE</scope>
    <source>
        <strain evidence="3">IB182487</strain>
    </source>
</reference>
<name>A0A926NJ76_9BACI</name>
<dbReference type="EMBL" id="JACXAI010000001">
    <property type="protein sequence ID" value="MBD1378846.1"/>
    <property type="molecule type" value="Genomic_DNA"/>
</dbReference>
<keyword evidence="1" id="KW-0812">Transmembrane</keyword>
<accession>A0A926NJ76</accession>
<feature type="transmembrane region" description="Helical" evidence="1">
    <location>
        <begin position="64"/>
        <end position="92"/>
    </location>
</feature>
<keyword evidence="1" id="KW-0472">Membrane</keyword>
<feature type="transmembrane region" description="Helical" evidence="1">
    <location>
        <begin position="104"/>
        <end position="123"/>
    </location>
</feature>
<evidence type="ECO:0000313" key="4">
    <source>
        <dbReference type="Proteomes" id="UP000626844"/>
    </source>
</evidence>
<feature type="transmembrane region" description="Helical" evidence="1">
    <location>
        <begin position="20"/>
        <end position="44"/>
    </location>
</feature>
<dbReference type="Pfam" id="PF04892">
    <property type="entry name" value="VanZ"/>
    <property type="match status" value="1"/>
</dbReference>
<feature type="transmembrane region" description="Helical" evidence="1">
    <location>
        <begin position="129"/>
        <end position="148"/>
    </location>
</feature>
<evidence type="ECO:0000259" key="2">
    <source>
        <dbReference type="Pfam" id="PF04892"/>
    </source>
</evidence>
<organism evidence="3 4">
    <name type="scientific">Metabacillus arenae</name>
    <dbReference type="NCBI Taxonomy" id="2771434"/>
    <lineage>
        <taxon>Bacteria</taxon>
        <taxon>Bacillati</taxon>
        <taxon>Bacillota</taxon>
        <taxon>Bacilli</taxon>
        <taxon>Bacillales</taxon>
        <taxon>Bacillaceae</taxon>
        <taxon>Metabacillus</taxon>
    </lineage>
</organism>
<dbReference type="AlphaFoldDB" id="A0A926NJ76"/>
<protein>
    <submittedName>
        <fullName evidence="3">VanZ family protein</fullName>
    </submittedName>
</protein>
<keyword evidence="4" id="KW-1185">Reference proteome</keyword>
<evidence type="ECO:0000313" key="3">
    <source>
        <dbReference type="EMBL" id="MBD1378846.1"/>
    </source>
</evidence>